<gene>
    <name evidence="2" type="ORF">FRACYDRAFT_235638</name>
</gene>
<dbReference type="EMBL" id="KV784355">
    <property type="protein sequence ID" value="OEU19579.1"/>
    <property type="molecule type" value="Genomic_DNA"/>
</dbReference>
<dbReference type="InParanoid" id="A0A1E7FN36"/>
<evidence type="ECO:0000313" key="3">
    <source>
        <dbReference type="Proteomes" id="UP000095751"/>
    </source>
</evidence>
<evidence type="ECO:0000256" key="1">
    <source>
        <dbReference type="SAM" id="MobiDB-lite"/>
    </source>
</evidence>
<dbReference type="AlphaFoldDB" id="A0A1E7FN36"/>
<keyword evidence="3" id="KW-1185">Reference proteome</keyword>
<dbReference type="KEGG" id="fcy:FRACYDRAFT_235638"/>
<dbReference type="OrthoDB" id="47703at2759"/>
<feature type="region of interest" description="Disordered" evidence="1">
    <location>
        <begin position="298"/>
        <end position="320"/>
    </location>
</feature>
<evidence type="ECO:0000313" key="2">
    <source>
        <dbReference type="EMBL" id="OEU19579.1"/>
    </source>
</evidence>
<proteinExistence type="predicted"/>
<dbReference type="Proteomes" id="UP000095751">
    <property type="component" value="Unassembled WGS sequence"/>
</dbReference>
<protein>
    <submittedName>
        <fullName evidence="2">Uncharacterized protein</fullName>
    </submittedName>
</protein>
<name>A0A1E7FN36_9STRA</name>
<accession>A0A1E7FN36</accession>
<sequence>MYSKSTTLPQWMKDYFDWHNQQMITVNDSNYQNYRFLILRCSNVEEKCGGVADRLKGLPFFIAAAASSTPKRIFLIRWERPTKLENFLVPHEINWSVPTWFYSKFTNFQHHPHAYYIPRTKRILMGLKKYTDVIVIEGLIQDYYGGSSNYYKFDCEMDIHCTMNVNSTNININSNTSSINNKKQFNEEYYQNNDAAGWDLYENIFHDLWYTLFTPSPSIAILVKEKMRSTKLRPNEFATSHYRAFYAIEHQKESKEEVQLIAKTINSLNCASKLQPGSPIFFASDSQIAVQTARNYNNRIPPRQGDHNNPNITADHRPDRRDRHPIVTFTEDHQEALHLDKKDQWTSGNIADFYPTFVDLLIMAEAKCMALGVGGFGRFANMISRDPTCVIRHDNEGGGGTPCKWYDTVEDHTEDW</sequence>
<organism evidence="2 3">
    <name type="scientific">Fragilariopsis cylindrus CCMP1102</name>
    <dbReference type="NCBI Taxonomy" id="635003"/>
    <lineage>
        <taxon>Eukaryota</taxon>
        <taxon>Sar</taxon>
        <taxon>Stramenopiles</taxon>
        <taxon>Ochrophyta</taxon>
        <taxon>Bacillariophyta</taxon>
        <taxon>Bacillariophyceae</taxon>
        <taxon>Bacillariophycidae</taxon>
        <taxon>Bacillariales</taxon>
        <taxon>Bacillariaceae</taxon>
        <taxon>Fragilariopsis</taxon>
    </lineage>
</organism>
<reference evidence="2 3" key="1">
    <citation type="submission" date="2016-09" db="EMBL/GenBank/DDBJ databases">
        <title>Extensive genetic diversity and differential bi-allelic expression allows diatom success in the polar Southern Ocean.</title>
        <authorList>
            <consortium name="DOE Joint Genome Institute"/>
            <person name="Mock T."/>
            <person name="Otillar R.P."/>
            <person name="Strauss J."/>
            <person name="Dupont C."/>
            <person name="Frickenhaus S."/>
            <person name="Maumus F."/>
            <person name="Mcmullan M."/>
            <person name="Sanges R."/>
            <person name="Schmutz J."/>
            <person name="Toseland A."/>
            <person name="Valas R."/>
            <person name="Veluchamy A."/>
            <person name="Ward B.J."/>
            <person name="Allen A."/>
            <person name="Barry K."/>
            <person name="Falciatore A."/>
            <person name="Ferrante M."/>
            <person name="Fortunato A.E."/>
            <person name="Gloeckner G."/>
            <person name="Gruber A."/>
            <person name="Hipkin R."/>
            <person name="Janech M."/>
            <person name="Kroth P."/>
            <person name="Leese F."/>
            <person name="Lindquist E."/>
            <person name="Lyon B.R."/>
            <person name="Martin J."/>
            <person name="Mayer C."/>
            <person name="Parker M."/>
            <person name="Quesneville H."/>
            <person name="Raymond J."/>
            <person name="Uhlig C."/>
            <person name="Valentin K.U."/>
            <person name="Worden A.Z."/>
            <person name="Armbrust E.V."/>
            <person name="Bowler C."/>
            <person name="Green B."/>
            <person name="Moulton V."/>
            <person name="Van Oosterhout C."/>
            <person name="Grigoriev I."/>
        </authorList>
    </citation>
    <scope>NUCLEOTIDE SEQUENCE [LARGE SCALE GENOMIC DNA]</scope>
    <source>
        <strain evidence="2 3">CCMP1102</strain>
    </source>
</reference>